<accession>A0AAE9A277</accession>
<dbReference type="AlphaFoldDB" id="A0AAE9A277"/>
<dbReference type="EMBL" id="CP090896">
    <property type="protein sequence ID" value="ULT85131.1"/>
    <property type="molecule type" value="Genomic_DNA"/>
</dbReference>
<evidence type="ECO:0000313" key="2">
    <source>
        <dbReference type="Proteomes" id="UP000827892"/>
    </source>
</evidence>
<organism evidence="1 2">
    <name type="scientific">Caenorhabditis briggsae</name>
    <dbReference type="NCBI Taxonomy" id="6238"/>
    <lineage>
        <taxon>Eukaryota</taxon>
        <taxon>Metazoa</taxon>
        <taxon>Ecdysozoa</taxon>
        <taxon>Nematoda</taxon>
        <taxon>Chromadorea</taxon>
        <taxon>Rhabditida</taxon>
        <taxon>Rhabditina</taxon>
        <taxon>Rhabditomorpha</taxon>
        <taxon>Rhabditoidea</taxon>
        <taxon>Rhabditidae</taxon>
        <taxon>Peloderinae</taxon>
        <taxon>Caenorhabditis</taxon>
    </lineage>
</organism>
<dbReference type="Proteomes" id="UP000827892">
    <property type="component" value="Chromosome X"/>
</dbReference>
<sequence length="256" mass="30067">MVAFNKIFKFADVSICDMWTLSQKSEENEKLIKEYAKDKNVIMSITIKQEPKLEILFPKSSKKFTMKFRAVNHMNFSHFSINPENCKKSMIYCPKRDELLFEAKTLEKCRYIELFIDFFSIKSVNFKVMKFDDGCKYENEEKAASIFELLRFCPLGFETLADIVRGDRNIEMKTSELTKLDIANLIAIWVDYGVVRNFKVSGMNGVLLCDLIKYTHWPMCTKNNNKSVDVVRKDHVAARIELSREEFKITPLHKYR</sequence>
<gene>
    <name evidence="1" type="ORF">L3Y34_013681</name>
</gene>
<reference evidence="1 2" key="1">
    <citation type="submission" date="2022-05" db="EMBL/GenBank/DDBJ databases">
        <title>Chromosome-level reference genomes for two strains of Caenorhabditis briggsae: an improved platform for comparative genomics.</title>
        <authorList>
            <person name="Stevens L."/>
            <person name="Andersen E.C."/>
        </authorList>
    </citation>
    <scope>NUCLEOTIDE SEQUENCE [LARGE SCALE GENOMIC DNA]</scope>
    <source>
        <strain evidence="1">QX1410_ONT</strain>
        <tissue evidence="1">Whole-organism</tissue>
    </source>
</reference>
<name>A0AAE9A277_CAEBR</name>
<proteinExistence type="predicted"/>
<protein>
    <submittedName>
        <fullName evidence="1">Uncharacterized protein</fullName>
    </submittedName>
</protein>
<evidence type="ECO:0000313" key="1">
    <source>
        <dbReference type="EMBL" id="ULT85131.1"/>
    </source>
</evidence>